<organism evidence="2 3">
    <name type="scientific">Clostridium frigidicarnis</name>
    <dbReference type="NCBI Taxonomy" id="84698"/>
    <lineage>
        <taxon>Bacteria</taxon>
        <taxon>Bacillati</taxon>
        <taxon>Bacillota</taxon>
        <taxon>Clostridia</taxon>
        <taxon>Eubacteriales</taxon>
        <taxon>Clostridiaceae</taxon>
        <taxon>Clostridium</taxon>
    </lineage>
</organism>
<protein>
    <submittedName>
        <fullName evidence="2">Sugar phosphate isomerase/epimerase</fullName>
    </submittedName>
</protein>
<name>A0A1I1ATB6_9CLOT</name>
<evidence type="ECO:0000313" key="2">
    <source>
        <dbReference type="EMBL" id="SFB41281.1"/>
    </source>
</evidence>
<dbReference type="Gene3D" id="3.20.20.150">
    <property type="entry name" value="Divalent-metal-dependent TIM barrel enzymes"/>
    <property type="match status" value="1"/>
</dbReference>
<dbReference type="PANTHER" id="PTHR12110">
    <property type="entry name" value="HYDROXYPYRUVATE ISOMERASE"/>
    <property type="match status" value="1"/>
</dbReference>
<sequence>MNISISTGLYYKKNYIEILDLIKKTGAKSIELFLNQAFEGVSTEDIKKAINERGLSIASIHTPLEFIAFPKRESEEYWINKSCEMARALDAKLIVTHMVLGEYFEELFQGLDNIHKENLNKYCNKSDIIITTENIPNYTENKFLGDMDEFKQYIKKNNIPITFDVTHCGASNLPLIETFDEVKEFVKNIHLSDFGNGNEHKLLGDGELNIKEFLEYLVKENYQGKITLELDFENKSRNDINSLEDAEKRLRESYLYINNIINLRYENDI</sequence>
<dbReference type="InterPro" id="IPR050312">
    <property type="entry name" value="IolE/XylAMocC-like"/>
</dbReference>
<proteinExistence type="predicted"/>
<keyword evidence="3" id="KW-1185">Reference proteome</keyword>
<keyword evidence="2" id="KW-0413">Isomerase</keyword>
<dbReference type="GO" id="GO:0016853">
    <property type="term" value="F:isomerase activity"/>
    <property type="evidence" value="ECO:0007669"/>
    <property type="project" value="UniProtKB-KW"/>
</dbReference>
<accession>A0A1I1ATB6</accession>
<reference evidence="2 3" key="1">
    <citation type="submission" date="2016-10" db="EMBL/GenBank/DDBJ databases">
        <authorList>
            <person name="de Groot N.N."/>
        </authorList>
    </citation>
    <scope>NUCLEOTIDE SEQUENCE [LARGE SCALE GENOMIC DNA]</scope>
    <source>
        <strain evidence="2 3">DSM 12271</strain>
    </source>
</reference>
<dbReference type="Proteomes" id="UP000198619">
    <property type="component" value="Unassembled WGS sequence"/>
</dbReference>
<dbReference type="Pfam" id="PF01261">
    <property type="entry name" value="AP_endonuc_2"/>
    <property type="match status" value="1"/>
</dbReference>
<dbReference type="PANTHER" id="PTHR12110:SF53">
    <property type="entry name" value="BLR5974 PROTEIN"/>
    <property type="match status" value="1"/>
</dbReference>
<dbReference type="STRING" id="84698.SAMN04488528_104619"/>
<gene>
    <name evidence="2" type="ORF">SAMN04488528_104619</name>
</gene>
<dbReference type="SUPFAM" id="SSF51658">
    <property type="entry name" value="Xylose isomerase-like"/>
    <property type="match status" value="1"/>
</dbReference>
<evidence type="ECO:0000259" key="1">
    <source>
        <dbReference type="Pfam" id="PF01261"/>
    </source>
</evidence>
<dbReference type="RefSeq" id="WP_090042951.1">
    <property type="nucleotide sequence ID" value="NZ_FOKI01000046.1"/>
</dbReference>
<feature type="domain" description="Xylose isomerase-like TIM barrel" evidence="1">
    <location>
        <begin position="19"/>
        <end position="241"/>
    </location>
</feature>
<dbReference type="InterPro" id="IPR036237">
    <property type="entry name" value="Xyl_isomerase-like_sf"/>
</dbReference>
<evidence type="ECO:0000313" key="3">
    <source>
        <dbReference type="Proteomes" id="UP000198619"/>
    </source>
</evidence>
<dbReference type="InterPro" id="IPR013022">
    <property type="entry name" value="Xyl_isomerase-like_TIM-brl"/>
</dbReference>
<dbReference type="OrthoDB" id="1900402at2"/>
<dbReference type="AlphaFoldDB" id="A0A1I1ATB6"/>
<dbReference type="EMBL" id="FOKI01000046">
    <property type="protein sequence ID" value="SFB41281.1"/>
    <property type="molecule type" value="Genomic_DNA"/>
</dbReference>